<dbReference type="Gene3D" id="2.40.50.90">
    <property type="match status" value="3"/>
</dbReference>
<feature type="compositionally biased region" description="Acidic residues" evidence="3">
    <location>
        <begin position="90"/>
        <end position="100"/>
    </location>
</feature>
<proteinExistence type="predicted"/>
<feature type="region of interest" description="Disordered" evidence="3">
    <location>
        <begin position="376"/>
        <end position="429"/>
    </location>
</feature>
<evidence type="ECO:0000256" key="3">
    <source>
        <dbReference type="SAM" id="MobiDB-lite"/>
    </source>
</evidence>
<dbReference type="PROSITE" id="PS50304">
    <property type="entry name" value="TUDOR"/>
    <property type="match status" value="3"/>
</dbReference>
<feature type="compositionally biased region" description="Basic and acidic residues" evidence="3">
    <location>
        <begin position="376"/>
        <end position="419"/>
    </location>
</feature>
<feature type="domain" description="Tudor" evidence="5">
    <location>
        <begin position="659"/>
        <end position="721"/>
    </location>
</feature>
<feature type="compositionally biased region" description="Basic and acidic residues" evidence="3">
    <location>
        <begin position="890"/>
        <end position="915"/>
    </location>
</feature>
<name>A0A8W8N831_MAGGI</name>
<evidence type="ECO:0000313" key="7">
    <source>
        <dbReference type="Proteomes" id="UP000005408"/>
    </source>
</evidence>
<feature type="region of interest" description="Disordered" evidence="3">
    <location>
        <begin position="874"/>
        <end position="973"/>
    </location>
</feature>
<feature type="compositionally biased region" description="Basic and acidic residues" evidence="3">
    <location>
        <begin position="923"/>
        <end position="935"/>
    </location>
</feature>
<evidence type="ECO:0000259" key="4">
    <source>
        <dbReference type="PROSITE" id="PS50103"/>
    </source>
</evidence>
<dbReference type="InterPro" id="IPR035437">
    <property type="entry name" value="SNase_OB-fold_sf"/>
</dbReference>
<feature type="compositionally biased region" description="Basic and acidic residues" evidence="3">
    <location>
        <begin position="239"/>
        <end position="248"/>
    </location>
</feature>
<dbReference type="PANTHER" id="PTHR22948:SF29">
    <property type="entry name" value="FI02030P-RELATED"/>
    <property type="match status" value="1"/>
</dbReference>
<feature type="region of interest" description="Disordered" evidence="3">
    <location>
        <begin position="82"/>
        <end position="132"/>
    </location>
</feature>
<dbReference type="Proteomes" id="UP000005408">
    <property type="component" value="Unassembled WGS sequence"/>
</dbReference>
<dbReference type="InterPro" id="IPR002999">
    <property type="entry name" value="Tudor"/>
</dbReference>
<dbReference type="InterPro" id="IPR000571">
    <property type="entry name" value="Znf_CCCH"/>
</dbReference>
<feature type="domain" description="Tudor" evidence="5">
    <location>
        <begin position="1464"/>
        <end position="1522"/>
    </location>
</feature>
<dbReference type="PANTHER" id="PTHR22948">
    <property type="entry name" value="TUDOR DOMAIN CONTAINING PROTEIN"/>
    <property type="match status" value="1"/>
</dbReference>
<dbReference type="Pfam" id="PF00567">
    <property type="entry name" value="TUDOR"/>
    <property type="match status" value="3"/>
</dbReference>
<keyword evidence="1" id="KW-0863">Zinc-finger</keyword>
<evidence type="ECO:0008006" key="8">
    <source>
        <dbReference type="Google" id="ProtNLM"/>
    </source>
</evidence>
<organism evidence="6 7">
    <name type="scientific">Magallana gigas</name>
    <name type="common">Pacific oyster</name>
    <name type="synonym">Crassostrea gigas</name>
    <dbReference type="NCBI Taxonomy" id="29159"/>
    <lineage>
        <taxon>Eukaryota</taxon>
        <taxon>Metazoa</taxon>
        <taxon>Spiralia</taxon>
        <taxon>Lophotrochozoa</taxon>
        <taxon>Mollusca</taxon>
        <taxon>Bivalvia</taxon>
        <taxon>Autobranchia</taxon>
        <taxon>Pteriomorphia</taxon>
        <taxon>Ostreida</taxon>
        <taxon>Ostreoidea</taxon>
        <taxon>Ostreidae</taxon>
        <taxon>Magallana</taxon>
    </lineage>
</organism>
<accession>A0A8W8N831</accession>
<feature type="zinc finger region" description="C3H1-type" evidence="1">
    <location>
        <begin position="1339"/>
        <end position="1366"/>
    </location>
</feature>
<dbReference type="SMART" id="SM00333">
    <property type="entry name" value="TUDOR"/>
    <property type="match status" value="3"/>
</dbReference>
<dbReference type="InterPro" id="IPR050621">
    <property type="entry name" value="Tudor_domain_containing"/>
</dbReference>
<feature type="compositionally biased region" description="Basic and acidic residues" evidence="3">
    <location>
        <begin position="111"/>
        <end position="126"/>
    </location>
</feature>
<keyword evidence="7" id="KW-1185">Reference proteome</keyword>
<feature type="domain" description="Tudor" evidence="5">
    <location>
        <begin position="1107"/>
        <end position="1182"/>
    </location>
</feature>
<dbReference type="GO" id="GO:0008270">
    <property type="term" value="F:zinc ion binding"/>
    <property type="evidence" value="ECO:0007669"/>
    <property type="project" value="UniProtKB-KW"/>
</dbReference>
<feature type="coiled-coil region" evidence="2">
    <location>
        <begin position="286"/>
        <end position="313"/>
    </location>
</feature>
<dbReference type="PROSITE" id="PS50103">
    <property type="entry name" value="ZF_C3H1"/>
    <property type="match status" value="1"/>
</dbReference>
<reference evidence="6" key="1">
    <citation type="submission" date="2022-08" db="UniProtKB">
        <authorList>
            <consortium name="EnsemblMetazoa"/>
        </authorList>
    </citation>
    <scope>IDENTIFICATION</scope>
    <source>
        <strain evidence="6">05x7-T-G4-1.051#20</strain>
    </source>
</reference>
<feature type="compositionally biased region" description="Basic and acidic residues" evidence="3">
    <location>
        <begin position="943"/>
        <end position="961"/>
    </location>
</feature>
<keyword evidence="1" id="KW-0479">Metal-binding</keyword>
<dbReference type="SUPFAM" id="SSF63748">
    <property type="entry name" value="Tudor/PWWP/MBT"/>
    <property type="match status" value="3"/>
</dbReference>
<evidence type="ECO:0000259" key="5">
    <source>
        <dbReference type="PROSITE" id="PS50304"/>
    </source>
</evidence>
<dbReference type="EnsemblMetazoa" id="G5044.1">
    <property type="protein sequence ID" value="G5044.1:cds"/>
    <property type="gene ID" value="G5044"/>
</dbReference>
<evidence type="ECO:0000256" key="2">
    <source>
        <dbReference type="SAM" id="Coils"/>
    </source>
</evidence>
<feature type="domain" description="C3H1-type" evidence="4">
    <location>
        <begin position="1339"/>
        <end position="1366"/>
    </location>
</feature>
<keyword evidence="1" id="KW-0862">Zinc</keyword>
<sequence length="1630" mass="181514">MSAKLKKTIKEKIQDIKDQRDVIVAFLNEFVSEAESKADELLATKDAGHFNNYYIEVMQHLDRCYNTFVLLSAEAEEKINGGSIAKGDDDSFSEGTEDTELGATAGANTTRDLRSSSTDSRHDSTKDNQSLSNSRASNFLCTIVDPCGDRDRDHCQSAKPDSFSVAATVVNVNTLDCENRNSDIKLRTNADSKCNIVQSSVLVCEDVNLNKQTNKPSAVKGVLSVLRPEQGDVDEENRTEESTKEKQSQEQQKMQVQETVVKKDQENTEIVHNIHPEQESCILEQKAIKVEEIQSAEGKIKNLEKDHSKKSSKKEGIQLSQAILTEPSTQSLEDNSLSLSKDCHSYVGFGNSCQPKLDIDVAKRFLRGVIQQANEDNMKLNNEKQERKKNAKGREKLQKSRNTARDDADIVSETKHTDSKTGTQCNEEKQKHIQNEAVTCENEAVPFKCKEIGDKSETEVIDPKKETKELVVHSDCKEPASSKYVKDVLVENNLNQQDGKALSETNDETVQDDQLLAKQETKKSQVKKGAVTDSGDSVKCVEGKTGTDSNKRQPFCVVKDSVETSDLAETATEQSSFKNTDNLEGLIKNDDQTSKIAEKDDYGKGPGLLYEVLENSKIHSVIVSEANSPWMFYVQKFTTDLEEMMNDLRTVTDLEPIISPTEGILCLAQFSKDGNFYRAKVVELCSKGKDISVEVLFLDYGNGESRKPSHLRKLPQKYASLPAQGILCALSQVAPNNKYGIWTEDQITLFTQIVSGRHFNCMPYHVSTKSDLPSIVGLFFNIPEQVIKDGNIVMQPGPKQISIHEYLIEKGLAKSVTVEEQLQLLYSLQCQKEPADQVDKNPTLAGQVEEKAQNIDRKGSIQSQSTVNLGSSMETLSDSLHSLPRLPKSTTREERERKALEEKDKREAKQREKGGRSTGVKHTKTESRGVKDSSKSKGVKTKSAKDSPRSKIRKCDDKVQTEDDTLTDSTRPVCSTPVKGHGIHNNLNIEKSLDIASEQGVENHNCVQNITEIKIKNVAEDVVSVRSSETESLHYAEDKSVNLPTNIDVDIPGLKVMLSHVESPSNFYVHLVSEVSAKTIDHMHISLNKTMEETSKKQLQKMSKSYKPSVGDLCCVLFSYDNQYYRGLVMGLELASPTKGSGSKEPSSENVGKVSVFYLDFGNHEVVPKRRVFPLPPQYADLPGLALHVCLAYIQPSVARGSPKKEVKWTDEATEKFISLTGFDSAMSMIIVDGDIQMMLEKHPNEVAKMDPLQVLLVDNTKEEEDVCVNMDLIRLGLARLCATENSSKEPPNSLQQTVTSPDQMKDWNPMMEDYMDARNSYKVDVDDAGVATVGYKGQDDQKICRFYQKNRCWSGDRCPNRHIIVPEGALTADVDYVYGDVMEEYYQDGLPDPGTWIACEVSAIINPAHFYIVLPFGKEPLASLEPAKKEDGYGSFQQETLEDLMASLQDFYGGKQFEGSYVDYAPGEVVVARYSVDLQWYRARVISSGDRKVEVFYVDFGNKEFVSDISIRNIDPQFLHLPFQALECFLVDIEPVGGRDSFSQEARLQFRKLVDGKTLVAYIKSRSWSGCAWVELFDTTGEEDISIAGSLIERGLAQESTVLSSTTSGRGSNTSSLVSSQESLVLIPG</sequence>
<dbReference type="FunFam" id="2.30.30.140:FF:000018">
    <property type="entry name" value="Serine/threonine-protein kinase 31"/>
    <property type="match status" value="2"/>
</dbReference>
<keyword evidence="2" id="KW-0175">Coiled coil</keyword>
<evidence type="ECO:0000313" key="6">
    <source>
        <dbReference type="EnsemblMetazoa" id="G5044.1:cds"/>
    </source>
</evidence>
<dbReference type="Gene3D" id="2.30.30.140">
    <property type="match status" value="3"/>
</dbReference>
<evidence type="ECO:0000256" key="1">
    <source>
        <dbReference type="PROSITE-ProRule" id="PRU00723"/>
    </source>
</evidence>
<protein>
    <recommendedName>
        <fullName evidence="8">Tudor domain-containing protein 1</fullName>
    </recommendedName>
</protein>
<feature type="region of interest" description="Disordered" evidence="3">
    <location>
        <begin position="226"/>
        <end position="254"/>
    </location>
</feature>